<dbReference type="EMBL" id="BCNV01000001">
    <property type="protein sequence ID" value="GAS82376.1"/>
    <property type="molecule type" value="Genomic_DNA"/>
</dbReference>
<gene>
    <name evidence="2" type="ORF">PAHA3_2450</name>
</gene>
<evidence type="ECO:0000313" key="3">
    <source>
        <dbReference type="Proteomes" id="UP000069697"/>
    </source>
</evidence>
<feature type="transmembrane region" description="Helical" evidence="1">
    <location>
        <begin position="61"/>
        <end position="79"/>
    </location>
</feature>
<feature type="transmembrane region" description="Helical" evidence="1">
    <location>
        <begin position="6"/>
        <end position="25"/>
    </location>
</feature>
<dbReference type="AlphaFoldDB" id="A0A100VMC2"/>
<evidence type="ECO:0008006" key="4">
    <source>
        <dbReference type="Google" id="ProtNLM"/>
    </source>
</evidence>
<keyword evidence="1" id="KW-1133">Transmembrane helix</keyword>
<dbReference type="RefSeq" id="WP_062834930.1">
    <property type="nucleotide sequence ID" value="NZ_BCNV01000001.1"/>
</dbReference>
<sequence>MDWNTVFSLIDPKLFIVLAACWALGIGIKRIPKIPDWTIVFIVTAFAIVITSWTLGWSPESLIQGILVGAFAVFGNQVIKQAKKGTEQS</sequence>
<evidence type="ECO:0000256" key="1">
    <source>
        <dbReference type="SAM" id="Phobius"/>
    </source>
</evidence>
<name>A0A100VMC2_PAEAM</name>
<keyword evidence="1" id="KW-0812">Transmembrane</keyword>
<reference evidence="2 3" key="1">
    <citation type="journal article" date="2016" name="Genome Announc.">
        <title>Draft Genome Sequence of Paenibacillus amylolyticus Heshi-A3, Isolated from Fermented Rice Bran in a Japanese Fermented Seafood Dish.</title>
        <authorList>
            <person name="Akuzawa S."/>
            <person name="Nagaoka J."/>
            <person name="Kanekatsu M."/>
            <person name="Kubota E."/>
            <person name="Ohtake R."/>
            <person name="Suzuki T."/>
            <person name="Kanesaki Y."/>
        </authorList>
    </citation>
    <scope>NUCLEOTIDE SEQUENCE [LARGE SCALE GENOMIC DNA]</scope>
    <source>
        <strain evidence="2 3">Heshi-A3</strain>
    </source>
</reference>
<keyword evidence="1" id="KW-0472">Membrane</keyword>
<dbReference type="InterPro" id="IPR032111">
    <property type="entry name" value="Clostridium_phage_holin"/>
</dbReference>
<comment type="caution">
    <text evidence="2">The sequence shown here is derived from an EMBL/GenBank/DDBJ whole genome shotgun (WGS) entry which is preliminary data.</text>
</comment>
<proteinExistence type="predicted"/>
<dbReference type="Proteomes" id="UP000069697">
    <property type="component" value="Unassembled WGS sequence"/>
</dbReference>
<accession>A0A100VMC2</accession>
<reference evidence="3" key="2">
    <citation type="submission" date="2016-01" db="EMBL/GenBank/DDBJ databases">
        <title>Draft Genome Sequence of Paenibacillus amylolyticus Heshi-A3 that Was Isolated from Fermented Rice Bran with Aging Salted Mackerel, Which Was Named Heshiko as Traditional Fermented Seafood in Japan.</title>
        <authorList>
            <person name="Akuzawa S."/>
            <person name="Nakagawa J."/>
            <person name="Kanekatsu T."/>
            <person name="Kubota E."/>
            <person name="Ohtake R."/>
            <person name="Suzuki T."/>
            <person name="Kanesaki Y."/>
        </authorList>
    </citation>
    <scope>NUCLEOTIDE SEQUENCE [LARGE SCALE GENOMIC DNA]</scope>
    <source>
        <strain evidence="3">Heshi-A3</strain>
    </source>
</reference>
<feature type="transmembrane region" description="Helical" evidence="1">
    <location>
        <begin position="37"/>
        <end position="55"/>
    </location>
</feature>
<organism evidence="2 3">
    <name type="scientific">Paenibacillus amylolyticus</name>
    <dbReference type="NCBI Taxonomy" id="1451"/>
    <lineage>
        <taxon>Bacteria</taxon>
        <taxon>Bacillati</taxon>
        <taxon>Bacillota</taxon>
        <taxon>Bacilli</taxon>
        <taxon>Bacillales</taxon>
        <taxon>Paenibacillaceae</taxon>
        <taxon>Paenibacillus</taxon>
    </lineage>
</organism>
<protein>
    <recommendedName>
        <fullName evidence="4">Holin</fullName>
    </recommendedName>
</protein>
<evidence type="ECO:0000313" key="2">
    <source>
        <dbReference type="EMBL" id="GAS82376.1"/>
    </source>
</evidence>
<dbReference type="Pfam" id="PF16079">
    <property type="entry name" value="Phage_holin_5_2"/>
    <property type="match status" value="1"/>
</dbReference>